<sequence>MNSLYEYHLKRRTIVGINWLHLFKQWESGGNIIEINTILTNLYPKNYQFSDREMQAWSSMLKAAGCTDITPFNSEVSPHKFWSRSLDPTDDKNALKNLFQLGFLNPYPSSPDGIRRILSIIAHQFSYQELQNRLGVSPTTINAARKYATLNGSGCRQIKKPIIIRSPPFTKEIEDQFEAFFSDKANVSMSSYK</sequence>
<dbReference type="VEuPathDB" id="FungiDB:RhiirFUN_011491"/>
<accession>A0A2N1M124</accession>
<evidence type="ECO:0000313" key="1">
    <source>
        <dbReference type="EMBL" id="PKK55345.1"/>
    </source>
</evidence>
<protein>
    <submittedName>
        <fullName evidence="1">Uncharacterized protein</fullName>
    </submittedName>
</protein>
<evidence type="ECO:0000313" key="2">
    <source>
        <dbReference type="Proteomes" id="UP000233469"/>
    </source>
</evidence>
<name>A0A2N1M124_9GLOM</name>
<reference evidence="1 2" key="2">
    <citation type="submission" date="2017-10" db="EMBL/GenBank/DDBJ databases">
        <title>Extensive intraspecific genome diversity in a model arbuscular mycorrhizal fungus.</title>
        <authorList>
            <person name="Chen E.C.H."/>
            <person name="Morin E."/>
            <person name="Baudet D."/>
            <person name="Noel J."/>
            <person name="Ndikumana S."/>
            <person name="Charron P."/>
            <person name="St-Onge C."/>
            <person name="Giorgi J."/>
            <person name="Grigoriev I.V."/>
            <person name="Roux C."/>
            <person name="Martin F.M."/>
            <person name="Corradi N."/>
        </authorList>
    </citation>
    <scope>NUCLEOTIDE SEQUENCE [LARGE SCALE GENOMIC DNA]</scope>
    <source>
        <strain evidence="1 2">C2</strain>
    </source>
</reference>
<reference evidence="1 2" key="1">
    <citation type="submission" date="2016-04" db="EMBL/GenBank/DDBJ databases">
        <title>Genome analyses suggest a sexual origin of heterokaryosis in a supposedly ancient asexual fungus.</title>
        <authorList>
            <person name="Ropars J."/>
            <person name="Sedzielewska K."/>
            <person name="Noel J."/>
            <person name="Charron P."/>
            <person name="Farinelli L."/>
            <person name="Marton T."/>
            <person name="Kruger M."/>
            <person name="Pelin A."/>
            <person name="Brachmann A."/>
            <person name="Corradi N."/>
        </authorList>
    </citation>
    <scope>NUCLEOTIDE SEQUENCE [LARGE SCALE GENOMIC DNA]</scope>
    <source>
        <strain evidence="1 2">C2</strain>
    </source>
</reference>
<feature type="non-terminal residue" evidence="1">
    <location>
        <position position="193"/>
    </location>
</feature>
<dbReference type="EMBL" id="LLXL01007832">
    <property type="protein sequence ID" value="PKK55345.1"/>
    <property type="molecule type" value="Genomic_DNA"/>
</dbReference>
<organism evidence="1 2">
    <name type="scientific">Rhizophagus irregularis</name>
    <dbReference type="NCBI Taxonomy" id="588596"/>
    <lineage>
        <taxon>Eukaryota</taxon>
        <taxon>Fungi</taxon>
        <taxon>Fungi incertae sedis</taxon>
        <taxon>Mucoromycota</taxon>
        <taxon>Glomeromycotina</taxon>
        <taxon>Glomeromycetes</taxon>
        <taxon>Glomerales</taxon>
        <taxon>Glomeraceae</taxon>
        <taxon>Rhizophagus</taxon>
    </lineage>
</organism>
<dbReference type="VEuPathDB" id="FungiDB:RhiirA1_542163"/>
<dbReference type="AlphaFoldDB" id="A0A2N1M124"/>
<gene>
    <name evidence="1" type="ORF">RhiirC2_802638</name>
</gene>
<dbReference type="Proteomes" id="UP000233469">
    <property type="component" value="Unassembled WGS sequence"/>
</dbReference>
<comment type="caution">
    <text evidence="1">The sequence shown here is derived from an EMBL/GenBank/DDBJ whole genome shotgun (WGS) entry which is preliminary data.</text>
</comment>
<proteinExistence type="predicted"/>
<dbReference type="VEuPathDB" id="FungiDB:FUN_019129"/>